<accession>A0A5B8U849</accession>
<name>A0A5B8U849_9ACTN</name>
<proteinExistence type="predicted"/>
<dbReference type="InterPro" id="IPR009057">
    <property type="entry name" value="Homeodomain-like_sf"/>
</dbReference>
<sequence>MSAVADRPRRADALRNRLAVIRAATEVFAEKGLEAGIPEVAARAGVGRATVYRSFPSKEHLVAAVAVQRLEWVTEIATAALLAPDPGIALQSVIAQIAERQAGDCSVAGSMASDSHLPDLAAARAATNAALAALVERARDAGAARPDATGDDLRVLLTGVATVLRADGQRDPAVWRRYGRLVADALRAR</sequence>
<keyword evidence="1" id="KW-0805">Transcription regulation</keyword>
<evidence type="ECO:0000256" key="3">
    <source>
        <dbReference type="ARBA" id="ARBA00023163"/>
    </source>
</evidence>
<evidence type="ECO:0000313" key="6">
    <source>
        <dbReference type="EMBL" id="QEC49190.1"/>
    </source>
</evidence>
<dbReference type="GO" id="GO:0003700">
    <property type="term" value="F:DNA-binding transcription factor activity"/>
    <property type="evidence" value="ECO:0007669"/>
    <property type="project" value="TreeGrafter"/>
</dbReference>
<dbReference type="Gene3D" id="1.10.357.10">
    <property type="entry name" value="Tetracycline Repressor, domain 2"/>
    <property type="match status" value="1"/>
</dbReference>
<dbReference type="PANTHER" id="PTHR30055">
    <property type="entry name" value="HTH-TYPE TRANSCRIPTIONAL REGULATOR RUTR"/>
    <property type="match status" value="1"/>
</dbReference>
<dbReference type="Pfam" id="PF21597">
    <property type="entry name" value="TetR_C_43"/>
    <property type="match status" value="1"/>
</dbReference>
<evidence type="ECO:0000256" key="1">
    <source>
        <dbReference type="ARBA" id="ARBA00023015"/>
    </source>
</evidence>
<evidence type="ECO:0000256" key="4">
    <source>
        <dbReference type="PROSITE-ProRule" id="PRU00335"/>
    </source>
</evidence>
<dbReference type="InterPro" id="IPR050109">
    <property type="entry name" value="HTH-type_TetR-like_transc_reg"/>
</dbReference>
<organism evidence="6 7">
    <name type="scientific">Baekduia soli</name>
    <dbReference type="NCBI Taxonomy" id="496014"/>
    <lineage>
        <taxon>Bacteria</taxon>
        <taxon>Bacillati</taxon>
        <taxon>Actinomycetota</taxon>
        <taxon>Thermoleophilia</taxon>
        <taxon>Solirubrobacterales</taxon>
        <taxon>Baekduiaceae</taxon>
        <taxon>Baekduia</taxon>
    </lineage>
</organism>
<keyword evidence="7" id="KW-1185">Reference proteome</keyword>
<evidence type="ECO:0000259" key="5">
    <source>
        <dbReference type="PROSITE" id="PS50977"/>
    </source>
</evidence>
<dbReference type="RefSeq" id="WP_146921553.1">
    <property type="nucleotide sequence ID" value="NZ_CP042430.1"/>
</dbReference>
<dbReference type="Proteomes" id="UP000321805">
    <property type="component" value="Chromosome"/>
</dbReference>
<dbReference type="PROSITE" id="PS50977">
    <property type="entry name" value="HTH_TETR_2"/>
    <property type="match status" value="1"/>
</dbReference>
<dbReference type="Pfam" id="PF00440">
    <property type="entry name" value="TetR_N"/>
    <property type="match status" value="1"/>
</dbReference>
<evidence type="ECO:0000256" key="2">
    <source>
        <dbReference type="ARBA" id="ARBA00023125"/>
    </source>
</evidence>
<feature type="DNA-binding region" description="H-T-H motif" evidence="4">
    <location>
        <begin position="36"/>
        <end position="55"/>
    </location>
</feature>
<dbReference type="InterPro" id="IPR049445">
    <property type="entry name" value="TetR_SbtR-like_C"/>
</dbReference>
<dbReference type="OrthoDB" id="9795011at2"/>
<dbReference type="SUPFAM" id="SSF46689">
    <property type="entry name" value="Homeodomain-like"/>
    <property type="match status" value="1"/>
</dbReference>
<feature type="domain" description="HTH tetR-type" evidence="5">
    <location>
        <begin position="14"/>
        <end position="73"/>
    </location>
</feature>
<dbReference type="AlphaFoldDB" id="A0A5B8U849"/>
<dbReference type="InterPro" id="IPR001647">
    <property type="entry name" value="HTH_TetR"/>
</dbReference>
<dbReference type="PRINTS" id="PR00455">
    <property type="entry name" value="HTHTETR"/>
</dbReference>
<dbReference type="EMBL" id="CP042430">
    <property type="protein sequence ID" value="QEC49190.1"/>
    <property type="molecule type" value="Genomic_DNA"/>
</dbReference>
<dbReference type="InterPro" id="IPR036271">
    <property type="entry name" value="Tet_transcr_reg_TetR-rel_C_sf"/>
</dbReference>
<keyword evidence="3" id="KW-0804">Transcription</keyword>
<reference evidence="6 7" key="1">
    <citation type="journal article" date="2018" name="J. Microbiol.">
        <title>Baekduia soli gen. nov., sp. nov., a novel bacterium isolated from the soil of Baekdu Mountain and proposal of a novel family name, Baekduiaceae fam. nov.</title>
        <authorList>
            <person name="An D.S."/>
            <person name="Siddiqi M.Z."/>
            <person name="Kim K.H."/>
            <person name="Yu H.S."/>
            <person name="Im W.T."/>
        </authorList>
    </citation>
    <scope>NUCLEOTIDE SEQUENCE [LARGE SCALE GENOMIC DNA]</scope>
    <source>
        <strain evidence="6 7">BR7-21</strain>
    </source>
</reference>
<dbReference type="KEGG" id="bsol:FSW04_17475"/>
<dbReference type="GO" id="GO:0000976">
    <property type="term" value="F:transcription cis-regulatory region binding"/>
    <property type="evidence" value="ECO:0007669"/>
    <property type="project" value="TreeGrafter"/>
</dbReference>
<protein>
    <submittedName>
        <fullName evidence="6">TetR/AcrR family transcriptional regulator</fullName>
    </submittedName>
</protein>
<keyword evidence="2 4" id="KW-0238">DNA-binding</keyword>
<dbReference type="PANTHER" id="PTHR30055:SF234">
    <property type="entry name" value="HTH-TYPE TRANSCRIPTIONAL REGULATOR BETI"/>
    <property type="match status" value="1"/>
</dbReference>
<dbReference type="SUPFAM" id="SSF48498">
    <property type="entry name" value="Tetracyclin repressor-like, C-terminal domain"/>
    <property type="match status" value="1"/>
</dbReference>
<evidence type="ECO:0000313" key="7">
    <source>
        <dbReference type="Proteomes" id="UP000321805"/>
    </source>
</evidence>
<gene>
    <name evidence="6" type="ORF">FSW04_17475</name>
</gene>